<dbReference type="Proteomes" id="UP001158644">
    <property type="component" value="Unassembled WGS sequence"/>
</dbReference>
<comment type="caution">
    <text evidence="2">The sequence shown here is derived from an EMBL/GenBank/DDBJ whole genome shotgun (WGS) entry which is preliminary data.</text>
</comment>
<reference evidence="2 3" key="1">
    <citation type="submission" date="2022-09" db="EMBL/GenBank/DDBJ databases">
        <title>Intensive care unit water sources are persistently colonized with multi-drug resistant bacteria and are the site of extensive horizontal gene transfer of antibiotic resistance genes.</title>
        <authorList>
            <person name="Diorio-Toth L."/>
        </authorList>
    </citation>
    <scope>NUCLEOTIDE SEQUENCE [LARGE SCALE GENOMIC DNA]</scope>
    <source>
        <strain evidence="2 3">GD03967</strain>
    </source>
</reference>
<gene>
    <name evidence="2" type="ORF">N5C72_25520</name>
</gene>
<dbReference type="RefSeq" id="WP_279992067.1">
    <property type="nucleotide sequence ID" value="NZ_JAOBZK010000057.1"/>
</dbReference>
<dbReference type="AlphaFoldDB" id="A0ABD4Z2L2"/>
<evidence type="ECO:0000313" key="2">
    <source>
        <dbReference type="EMBL" id="MDH1181450.1"/>
    </source>
</evidence>
<sequence length="128" mass="13466">MDLIQTPDATPPAGHYSQAIRANGFVFVSGQLGFLPPAAPGVRPVLAADAAGQTRQALRSVRAILEAAGSSLSSVVNVTVYIPDVSLWDEVNAVYEECFGSHRPARAIVPTRELHYGALVEISVVALA</sequence>
<evidence type="ECO:0000256" key="1">
    <source>
        <dbReference type="ARBA" id="ARBA00010552"/>
    </source>
</evidence>
<dbReference type="PROSITE" id="PS01094">
    <property type="entry name" value="UPF0076"/>
    <property type="match status" value="1"/>
</dbReference>
<dbReference type="InterPro" id="IPR006175">
    <property type="entry name" value="YjgF/YER057c/UK114"/>
</dbReference>
<dbReference type="EMBL" id="JAOBZK010000057">
    <property type="protein sequence ID" value="MDH1181450.1"/>
    <property type="molecule type" value="Genomic_DNA"/>
</dbReference>
<dbReference type="CDD" id="cd00448">
    <property type="entry name" value="YjgF_YER057c_UK114_family"/>
    <property type="match status" value="1"/>
</dbReference>
<dbReference type="FunFam" id="3.30.1330.40:FF:000001">
    <property type="entry name" value="L-PSP family endoribonuclease"/>
    <property type="match status" value="1"/>
</dbReference>
<evidence type="ECO:0000313" key="3">
    <source>
        <dbReference type="Proteomes" id="UP001158644"/>
    </source>
</evidence>
<dbReference type="Gene3D" id="3.30.1330.40">
    <property type="entry name" value="RutC-like"/>
    <property type="match status" value="1"/>
</dbReference>
<dbReference type="SUPFAM" id="SSF55298">
    <property type="entry name" value="YjgF-like"/>
    <property type="match status" value="1"/>
</dbReference>
<dbReference type="InterPro" id="IPR019897">
    <property type="entry name" value="RidA_CS"/>
</dbReference>
<dbReference type="Pfam" id="PF01042">
    <property type="entry name" value="Ribonuc_L-PSP"/>
    <property type="match status" value="1"/>
</dbReference>
<dbReference type="InterPro" id="IPR035959">
    <property type="entry name" value="RutC-like_sf"/>
</dbReference>
<comment type="similarity">
    <text evidence="1">Belongs to the RutC family.</text>
</comment>
<protein>
    <submittedName>
        <fullName evidence="2">Rid family hydrolase</fullName>
    </submittedName>
</protein>
<organism evidence="2 3">
    <name type="scientific">Achromobacter mucicolens</name>
    <dbReference type="NCBI Taxonomy" id="1389922"/>
    <lineage>
        <taxon>Bacteria</taxon>
        <taxon>Pseudomonadati</taxon>
        <taxon>Pseudomonadota</taxon>
        <taxon>Betaproteobacteria</taxon>
        <taxon>Burkholderiales</taxon>
        <taxon>Alcaligenaceae</taxon>
        <taxon>Achromobacter</taxon>
    </lineage>
</organism>
<dbReference type="PANTHER" id="PTHR11803">
    <property type="entry name" value="2-IMINOBUTANOATE/2-IMINOPROPANOATE DEAMINASE RIDA"/>
    <property type="match status" value="1"/>
</dbReference>
<name>A0ABD4Z2L2_9BURK</name>
<proteinExistence type="inferred from homology"/>
<dbReference type="GO" id="GO:0016787">
    <property type="term" value="F:hydrolase activity"/>
    <property type="evidence" value="ECO:0007669"/>
    <property type="project" value="UniProtKB-KW"/>
</dbReference>
<dbReference type="PANTHER" id="PTHR11803:SF39">
    <property type="entry name" value="2-IMINOBUTANOATE_2-IMINOPROPANOATE DEAMINASE"/>
    <property type="match status" value="1"/>
</dbReference>
<accession>A0ABD4Z2L2</accession>
<keyword evidence="2" id="KW-0378">Hydrolase</keyword>